<name>A0A1I3NEB2_9PLAN</name>
<accession>A0A1I3NEB2</accession>
<dbReference type="EMBL" id="FOQD01000015">
    <property type="protein sequence ID" value="SFJ07542.1"/>
    <property type="molecule type" value="Genomic_DNA"/>
</dbReference>
<evidence type="ECO:0000313" key="2">
    <source>
        <dbReference type="Proteomes" id="UP000199518"/>
    </source>
</evidence>
<organism evidence="1 2">
    <name type="scientific">Planctomicrobium piriforme</name>
    <dbReference type="NCBI Taxonomy" id="1576369"/>
    <lineage>
        <taxon>Bacteria</taxon>
        <taxon>Pseudomonadati</taxon>
        <taxon>Planctomycetota</taxon>
        <taxon>Planctomycetia</taxon>
        <taxon>Planctomycetales</taxon>
        <taxon>Planctomycetaceae</taxon>
        <taxon>Planctomicrobium</taxon>
    </lineage>
</organism>
<keyword evidence="2" id="KW-1185">Reference proteome</keyword>
<protein>
    <submittedName>
        <fullName evidence="1">Uncharacterized protein</fullName>
    </submittedName>
</protein>
<evidence type="ECO:0000313" key="1">
    <source>
        <dbReference type="EMBL" id="SFJ07542.1"/>
    </source>
</evidence>
<dbReference type="STRING" id="1576369.SAMN05421753_11573"/>
<reference evidence="2" key="1">
    <citation type="submission" date="2016-10" db="EMBL/GenBank/DDBJ databases">
        <authorList>
            <person name="Varghese N."/>
            <person name="Submissions S."/>
        </authorList>
    </citation>
    <scope>NUCLEOTIDE SEQUENCE [LARGE SCALE GENOMIC DNA]</scope>
    <source>
        <strain evidence="2">DSM 26348</strain>
    </source>
</reference>
<dbReference type="Proteomes" id="UP000199518">
    <property type="component" value="Unassembled WGS sequence"/>
</dbReference>
<proteinExistence type="predicted"/>
<dbReference type="AlphaFoldDB" id="A0A1I3NEB2"/>
<sequence length="93" mass="10094">MYETTFDGIRFIEGHPDNAHLLEPIQIGIGGVFASAQMKNLDDVKRMMAAKAKAVGGNAVVQFAYGQKSAGFLASLFSRDDVNWYGNGQIARV</sequence>
<gene>
    <name evidence="1" type="ORF">SAMN05421753_11573</name>
</gene>